<feature type="region of interest" description="Disordered" evidence="1">
    <location>
        <begin position="53"/>
        <end position="117"/>
    </location>
</feature>
<accession>A0A8T8SBK9</accession>
<evidence type="ECO:0000313" key="3">
    <source>
        <dbReference type="Proteomes" id="UP000077521"/>
    </source>
</evidence>
<proteinExistence type="predicted"/>
<keyword evidence="3" id="KW-1185">Reference proteome</keyword>
<reference evidence="2" key="1">
    <citation type="submission" date="2016-04" db="EMBL/GenBank/DDBJ databases">
        <authorList>
            <person name="Nguyen H.D."/>
            <person name="Samba Siva P."/>
            <person name="Cullis J."/>
            <person name="Levesque C.A."/>
            <person name="Hambleton S."/>
        </authorList>
    </citation>
    <scope>NUCLEOTIDE SEQUENCE</scope>
    <source>
        <strain evidence="2">DAOMC 236416</strain>
    </source>
</reference>
<feature type="non-terminal residue" evidence="2">
    <location>
        <position position="1"/>
    </location>
</feature>
<gene>
    <name evidence="2" type="ORF">A4X13_0g9062</name>
</gene>
<dbReference type="AlphaFoldDB" id="A0A8T8SBK9"/>
<protein>
    <submittedName>
        <fullName evidence="2">Uncharacterized protein</fullName>
    </submittedName>
</protein>
<organism evidence="2 3">
    <name type="scientific">Tilletia indica</name>
    <dbReference type="NCBI Taxonomy" id="43049"/>
    <lineage>
        <taxon>Eukaryota</taxon>
        <taxon>Fungi</taxon>
        <taxon>Dikarya</taxon>
        <taxon>Basidiomycota</taxon>
        <taxon>Ustilaginomycotina</taxon>
        <taxon>Exobasidiomycetes</taxon>
        <taxon>Tilletiales</taxon>
        <taxon>Tilletiaceae</taxon>
        <taxon>Tilletia</taxon>
    </lineage>
</organism>
<feature type="region of interest" description="Disordered" evidence="1">
    <location>
        <begin position="1"/>
        <end position="36"/>
    </location>
</feature>
<feature type="compositionally biased region" description="Polar residues" evidence="1">
    <location>
        <begin position="106"/>
        <end position="117"/>
    </location>
</feature>
<comment type="caution">
    <text evidence="2">The sequence shown here is derived from an EMBL/GenBank/DDBJ whole genome shotgun (WGS) entry which is preliminary data.</text>
</comment>
<feature type="compositionally biased region" description="Polar residues" evidence="1">
    <location>
        <begin position="60"/>
        <end position="70"/>
    </location>
</feature>
<reference evidence="2" key="2">
    <citation type="journal article" date="2019" name="IMA Fungus">
        <title>Genome sequencing and comparison of five Tilletia species to identify candidate genes for the detection of regulated species infecting wheat.</title>
        <authorList>
            <person name="Nguyen H.D.T."/>
            <person name="Sultana T."/>
            <person name="Kesanakurti P."/>
            <person name="Hambleton S."/>
        </authorList>
    </citation>
    <scope>NUCLEOTIDE SEQUENCE</scope>
    <source>
        <strain evidence="2">DAOMC 236416</strain>
    </source>
</reference>
<dbReference type="EMBL" id="LWDF02002100">
    <property type="protein sequence ID" value="KAE8236689.1"/>
    <property type="molecule type" value="Genomic_DNA"/>
</dbReference>
<evidence type="ECO:0000256" key="1">
    <source>
        <dbReference type="SAM" id="MobiDB-lite"/>
    </source>
</evidence>
<dbReference type="Proteomes" id="UP000077521">
    <property type="component" value="Unassembled WGS sequence"/>
</dbReference>
<evidence type="ECO:0000313" key="2">
    <source>
        <dbReference type="EMBL" id="KAE8236689.1"/>
    </source>
</evidence>
<sequence>HEDALATSPDTRRSPPVQLAVLSRKKSSGSERKAEHRAAVLEDTLVRADAEARGVHAGLSPQQRSTSPSTLIDVPHGRVMDGGSRPDAITDEVAGKVGSDGAMSRAASSTSTPLRDTSTGMATAARFIVEAKVLRKLRKGDVFIDYASI</sequence>
<name>A0A8T8SBK9_9BASI</name>